<dbReference type="InterPro" id="IPR023943">
    <property type="entry name" value="Enolase-ppase_E1"/>
</dbReference>
<protein>
    <submittedName>
        <fullName evidence="5">2,3-diketo-5-methylthio-1-phosphopentane phosphatase</fullName>
    </submittedName>
</protein>
<proteinExistence type="predicted"/>
<keyword evidence="2" id="KW-0378">Hydrolase</keyword>
<evidence type="ECO:0000313" key="5">
    <source>
        <dbReference type="EMBL" id="CAK4031108.1"/>
    </source>
</evidence>
<dbReference type="Pfam" id="PF00702">
    <property type="entry name" value="Hydrolase"/>
    <property type="match status" value="1"/>
</dbReference>
<dbReference type="Proteomes" id="UP001296104">
    <property type="component" value="Unassembled WGS sequence"/>
</dbReference>
<dbReference type="NCBIfam" id="TIGR01691">
    <property type="entry name" value="enolase-ppase"/>
    <property type="match status" value="1"/>
</dbReference>
<keyword evidence="3" id="KW-0486">Methionine biosynthesis</keyword>
<evidence type="ECO:0000313" key="6">
    <source>
        <dbReference type="Proteomes" id="UP001296104"/>
    </source>
</evidence>
<name>A0AAI8Z275_9PEZI</name>
<dbReference type="GO" id="GO:0019509">
    <property type="term" value="P:L-methionine salvage from methylthioadenosine"/>
    <property type="evidence" value="ECO:0007669"/>
    <property type="project" value="InterPro"/>
</dbReference>
<dbReference type="GO" id="GO:0043874">
    <property type="term" value="F:acireductone synthase activity"/>
    <property type="evidence" value="ECO:0007669"/>
    <property type="project" value="InterPro"/>
</dbReference>
<sequence length="329" mass="35870">MEGIKLVLLDIEGTVCPISFVKETLFPYAIKALPDCLARKWEDADFQPYRDAFPEEYRHDPDALQAHVEDLTKRDVKIAYLKNLQGYLWEDGYKTGAYSTTLFSDVVPALRQWKDDGYALAIYSSGSVFAQKLLFGHVSQQATDAASRKRGRPDDEAEDQATDGAAPPPPSKKVVTEDGETAAVDPEASNGNDHDVNFSAEEAPTSNDAAHEAPEPTSEASATPTSGGHDDDEAGNQAADLTGLFQDWFDTTNAGLKTESDSYTTIAAALKLEPQEILFLSDNVKEVKAALDAKMHAILVDRPGNAPLSEQDKKAYEVVDSLDKIKLTK</sequence>
<dbReference type="Gene3D" id="1.10.720.60">
    <property type="match status" value="1"/>
</dbReference>
<dbReference type="GO" id="GO:0000287">
    <property type="term" value="F:magnesium ion binding"/>
    <property type="evidence" value="ECO:0007669"/>
    <property type="project" value="InterPro"/>
</dbReference>
<keyword evidence="6" id="KW-1185">Reference proteome</keyword>
<organism evidence="5 6">
    <name type="scientific">Lecanosticta acicola</name>
    <dbReference type="NCBI Taxonomy" id="111012"/>
    <lineage>
        <taxon>Eukaryota</taxon>
        <taxon>Fungi</taxon>
        <taxon>Dikarya</taxon>
        <taxon>Ascomycota</taxon>
        <taxon>Pezizomycotina</taxon>
        <taxon>Dothideomycetes</taxon>
        <taxon>Dothideomycetidae</taxon>
        <taxon>Mycosphaerellales</taxon>
        <taxon>Mycosphaerellaceae</taxon>
        <taxon>Lecanosticta</taxon>
    </lineage>
</organism>
<dbReference type="PANTHER" id="PTHR20371">
    <property type="entry name" value="ENOLASE-PHOSPHATASE E1"/>
    <property type="match status" value="1"/>
</dbReference>
<dbReference type="InterPro" id="IPR023214">
    <property type="entry name" value="HAD_sf"/>
</dbReference>
<evidence type="ECO:0000256" key="3">
    <source>
        <dbReference type="ARBA" id="ARBA00023167"/>
    </source>
</evidence>
<dbReference type="Gene3D" id="3.40.50.1000">
    <property type="entry name" value="HAD superfamily/HAD-like"/>
    <property type="match status" value="1"/>
</dbReference>
<reference evidence="5" key="1">
    <citation type="submission" date="2023-11" db="EMBL/GenBank/DDBJ databases">
        <authorList>
            <person name="Alioto T."/>
            <person name="Alioto T."/>
            <person name="Gomez Garrido J."/>
        </authorList>
    </citation>
    <scope>NUCLEOTIDE SEQUENCE</scope>
</reference>
<dbReference type="SUPFAM" id="SSF56784">
    <property type="entry name" value="HAD-like"/>
    <property type="match status" value="2"/>
</dbReference>
<evidence type="ECO:0000256" key="1">
    <source>
        <dbReference type="ARBA" id="ARBA00022605"/>
    </source>
</evidence>
<dbReference type="InterPro" id="IPR036412">
    <property type="entry name" value="HAD-like_sf"/>
</dbReference>
<dbReference type="AlphaFoldDB" id="A0AAI8Z275"/>
<feature type="region of interest" description="Disordered" evidence="4">
    <location>
        <begin position="142"/>
        <end position="236"/>
    </location>
</feature>
<dbReference type="EMBL" id="CAVMBE010000044">
    <property type="protein sequence ID" value="CAK4031108.1"/>
    <property type="molecule type" value="Genomic_DNA"/>
</dbReference>
<accession>A0AAI8Z275</accession>
<comment type="caution">
    <text evidence="5">The sequence shown here is derived from an EMBL/GenBank/DDBJ whole genome shotgun (WGS) entry which is preliminary data.</text>
</comment>
<evidence type="ECO:0000256" key="4">
    <source>
        <dbReference type="SAM" id="MobiDB-lite"/>
    </source>
</evidence>
<dbReference type="PANTHER" id="PTHR20371:SF1">
    <property type="entry name" value="ENOLASE-PHOSPHATASE E1"/>
    <property type="match status" value="1"/>
</dbReference>
<keyword evidence="1" id="KW-0028">Amino-acid biosynthesis</keyword>
<evidence type="ECO:0000256" key="2">
    <source>
        <dbReference type="ARBA" id="ARBA00022801"/>
    </source>
</evidence>
<gene>
    <name evidence="5" type="ORF">LECACI_7A006266</name>
</gene>